<accession>A0A3S0N652</accession>
<dbReference type="EMBL" id="RYFC01000001">
    <property type="protein sequence ID" value="RTZ49997.1"/>
    <property type="molecule type" value="Genomic_DNA"/>
</dbReference>
<organism evidence="1 2">
    <name type="scientific">Chryseobacterium arthrosphaerae</name>
    <dbReference type="NCBI Taxonomy" id="651561"/>
    <lineage>
        <taxon>Bacteria</taxon>
        <taxon>Pseudomonadati</taxon>
        <taxon>Bacteroidota</taxon>
        <taxon>Flavobacteriia</taxon>
        <taxon>Flavobacteriales</taxon>
        <taxon>Weeksellaceae</taxon>
        <taxon>Chryseobacterium group</taxon>
        <taxon>Chryseobacterium</taxon>
    </lineage>
</organism>
<reference evidence="1 2" key="1">
    <citation type="submission" date="2018-12" db="EMBL/GenBank/DDBJ databases">
        <title>Draft Genome Sequence of Chryseobacterium arthrosphaerae strain ED882-96 Isolated from the Blood of a Patient with Liver Cirrhosis in Taiwan.</title>
        <authorList>
            <person name="Lin J.-N."/>
            <person name="Lai C.-H."/>
            <person name="Yang C.-H."/>
            <person name="Huang Y.-H."/>
        </authorList>
    </citation>
    <scope>NUCLEOTIDE SEQUENCE [LARGE SCALE GENOMIC DNA]</scope>
    <source>
        <strain evidence="1 2">ED882-96</strain>
    </source>
</reference>
<gene>
    <name evidence="1" type="ORF">EJ377_07800</name>
</gene>
<evidence type="ECO:0000313" key="1">
    <source>
        <dbReference type="EMBL" id="RTZ49997.1"/>
    </source>
</evidence>
<proteinExistence type="predicted"/>
<name>A0A3S0N652_9FLAO</name>
<sequence length="62" mass="6972">MECLGDQPDLPFGTMTFGRYKPIYPGITSNTISVPPQYYPTNTLLYGLMRLMGICIKRSVPN</sequence>
<dbReference type="AlphaFoldDB" id="A0A3S0N652"/>
<dbReference type="Proteomes" id="UP000276953">
    <property type="component" value="Unassembled WGS sequence"/>
</dbReference>
<protein>
    <submittedName>
        <fullName evidence="1">Uncharacterized protein</fullName>
    </submittedName>
</protein>
<comment type="caution">
    <text evidence="1">The sequence shown here is derived from an EMBL/GenBank/DDBJ whole genome shotgun (WGS) entry which is preliminary data.</text>
</comment>
<evidence type="ECO:0000313" key="2">
    <source>
        <dbReference type="Proteomes" id="UP000276953"/>
    </source>
</evidence>